<organism evidence="1 2">
    <name type="scientific">Araneus ventricosus</name>
    <name type="common">Orbweaver spider</name>
    <name type="synonym">Epeira ventricosa</name>
    <dbReference type="NCBI Taxonomy" id="182803"/>
    <lineage>
        <taxon>Eukaryota</taxon>
        <taxon>Metazoa</taxon>
        <taxon>Ecdysozoa</taxon>
        <taxon>Arthropoda</taxon>
        <taxon>Chelicerata</taxon>
        <taxon>Arachnida</taxon>
        <taxon>Araneae</taxon>
        <taxon>Araneomorphae</taxon>
        <taxon>Entelegynae</taxon>
        <taxon>Araneoidea</taxon>
        <taxon>Araneidae</taxon>
        <taxon>Araneus</taxon>
    </lineage>
</organism>
<keyword evidence="2" id="KW-1185">Reference proteome</keyword>
<comment type="caution">
    <text evidence="1">The sequence shown here is derived from an EMBL/GenBank/DDBJ whole genome shotgun (WGS) entry which is preliminary data.</text>
</comment>
<proteinExistence type="predicted"/>
<sequence>QAPYTAYLQWNRVSNLEPFGSKAVALPVCYNTTLQVQFSWDPQITLSALSFRLLEIRHVFVKKYVLLSWPIPD</sequence>
<evidence type="ECO:0000313" key="1">
    <source>
        <dbReference type="EMBL" id="GBM57188.1"/>
    </source>
</evidence>
<accession>A0A4Y2GXF2</accession>
<evidence type="ECO:0000313" key="2">
    <source>
        <dbReference type="Proteomes" id="UP000499080"/>
    </source>
</evidence>
<feature type="non-terminal residue" evidence="1">
    <location>
        <position position="1"/>
    </location>
</feature>
<dbReference type="EMBL" id="BGPR01179246">
    <property type="protein sequence ID" value="GBM57188.1"/>
    <property type="molecule type" value="Genomic_DNA"/>
</dbReference>
<gene>
    <name evidence="1" type="ORF">AVEN_20441_1</name>
</gene>
<name>A0A4Y2GXF2_ARAVE</name>
<dbReference type="Proteomes" id="UP000499080">
    <property type="component" value="Unassembled WGS sequence"/>
</dbReference>
<reference evidence="1 2" key="1">
    <citation type="journal article" date="2019" name="Sci. Rep.">
        <title>Orb-weaving spider Araneus ventricosus genome elucidates the spidroin gene catalogue.</title>
        <authorList>
            <person name="Kono N."/>
            <person name="Nakamura H."/>
            <person name="Ohtoshi R."/>
            <person name="Moran D.A.P."/>
            <person name="Shinohara A."/>
            <person name="Yoshida Y."/>
            <person name="Fujiwara M."/>
            <person name="Mori M."/>
            <person name="Tomita M."/>
            <person name="Arakawa K."/>
        </authorList>
    </citation>
    <scope>NUCLEOTIDE SEQUENCE [LARGE SCALE GENOMIC DNA]</scope>
</reference>
<dbReference type="AlphaFoldDB" id="A0A4Y2GXF2"/>
<protein>
    <submittedName>
        <fullName evidence="1">Uncharacterized protein</fullName>
    </submittedName>
</protein>